<organism evidence="11">
    <name type="scientific">termite gut metagenome</name>
    <dbReference type="NCBI Taxonomy" id="433724"/>
    <lineage>
        <taxon>unclassified sequences</taxon>
        <taxon>metagenomes</taxon>
        <taxon>organismal metagenomes</taxon>
    </lineage>
</organism>
<reference evidence="11" key="1">
    <citation type="submission" date="2019-03" db="EMBL/GenBank/DDBJ databases">
        <title>Single cell metagenomics reveals metabolic interactions within the superorganism composed of flagellate Streblomastix strix and complex community of Bacteroidetes bacteria on its surface.</title>
        <authorList>
            <person name="Treitli S.C."/>
            <person name="Kolisko M."/>
            <person name="Husnik F."/>
            <person name="Keeling P."/>
            <person name="Hampl V."/>
        </authorList>
    </citation>
    <scope>NUCLEOTIDE SEQUENCE</scope>
    <source>
        <strain evidence="11">STM</strain>
    </source>
</reference>
<keyword evidence="5" id="KW-0479">Metal-binding</keyword>
<dbReference type="InterPro" id="IPR045032">
    <property type="entry name" value="PEL"/>
</dbReference>
<dbReference type="InterPro" id="IPR012334">
    <property type="entry name" value="Pectin_lyas_fold"/>
</dbReference>
<evidence type="ECO:0000256" key="1">
    <source>
        <dbReference type="ARBA" id="ARBA00000695"/>
    </source>
</evidence>
<keyword evidence="6" id="KW-0732">Signal</keyword>
<accession>A0A5J4S7X4</accession>
<gene>
    <name evidence="10" type="ORF">EZS27_010001</name>
    <name evidence="11" type="ORF">EZS27_010002</name>
</gene>
<dbReference type="SUPFAM" id="SSF49899">
    <property type="entry name" value="Concanavalin A-like lectins/glucanases"/>
    <property type="match status" value="1"/>
</dbReference>
<evidence type="ECO:0000256" key="5">
    <source>
        <dbReference type="ARBA" id="ARBA00022723"/>
    </source>
</evidence>
<evidence type="ECO:0000313" key="10">
    <source>
        <dbReference type="EMBL" id="KAA6342235.1"/>
    </source>
</evidence>
<evidence type="ECO:0000313" key="11">
    <source>
        <dbReference type="EMBL" id="KAA6342236.1"/>
    </source>
</evidence>
<dbReference type="PROSITE" id="PS51257">
    <property type="entry name" value="PROKAR_LIPOPROTEIN"/>
    <property type="match status" value="1"/>
</dbReference>
<comment type="cofactor">
    <cofactor evidence="2">
        <name>Ca(2+)</name>
        <dbReference type="ChEBI" id="CHEBI:29108"/>
    </cofactor>
</comment>
<keyword evidence="8 11" id="KW-0456">Lyase</keyword>
<dbReference type="GO" id="GO:0046872">
    <property type="term" value="F:metal ion binding"/>
    <property type="evidence" value="ECO:0007669"/>
    <property type="project" value="UniProtKB-KW"/>
</dbReference>
<name>A0A5J4S7X4_9ZZZZ</name>
<dbReference type="EMBL" id="SNRY01000338">
    <property type="protein sequence ID" value="KAA6342235.1"/>
    <property type="molecule type" value="Genomic_DNA"/>
</dbReference>
<comment type="catalytic activity">
    <reaction evidence="1">
        <text>Eliminative cleavage of (1-&gt;4)-alpha-D-galacturonan to give oligosaccharides with 4-deoxy-alpha-D-galact-4-enuronosyl groups at their non-reducing ends.</text>
        <dbReference type="EC" id="4.2.2.2"/>
    </reaction>
</comment>
<dbReference type="EC" id="4.2.2.2" evidence="4"/>
<evidence type="ECO:0000256" key="7">
    <source>
        <dbReference type="ARBA" id="ARBA00022837"/>
    </source>
</evidence>
<evidence type="ECO:0000256" key="2">
    <source>
        <dbReference type="ARBA" id="ARBA00001913"/>
    </source>
</evidence>
<feature type="domain" description="Pectate lyase" evidence="9">
    <location>
        <begin position="212"/>
        <end position="414"/>
    </location>
</feature>
<dbReference type="AlphaFoldDB" id="A0A5J4S7X4"/>
<comment type="pathway">
    <text evidence="3">Glycan metabolism; pectin degradation; 2-dehydro-3-deoxy-D-gluconate from pectin: step 2/5.</text>
</comment>
<sequence>MKYFNSVFFITLLVNIFAITACTDKKEDLMPPEEEIKIPPGGDDVQNEIKLADLIGTYKVQSVKVNGILVPDGSEVGDIWEIAPDGIRIACAPKVEFTYADNTFKADGVDYKVSVSGDSYSFTFSADNKTRVLLFATTSDVCLVSDPTDPDPTPADPYVPPTVGTVELDKLYGYATESAGTTGGAAATPQNTHHFNNGGAFKTWLAAREKNKSTTPAIVWLSGTFNKDDGRGSGSPWFDVKRTSNITIMGTDGFTMKNIGFFLVEATNIIIRNVYIEMPKADNGADGVSMQKSNNVWVDHCTFKSMNQTSDYEDGSCDITHGTYNVTVSWNHFINTQKTCLIGHSDSQSSDVQITATLHHNFFDKSNSRHPRVRYGKVHVYNNYFNGVSTYGVGSAYEAKVLVENNYFEGVRLPTDICTYPAKKSGSSYVSNLTGKVAGYLYEVDNTYVNKPSNASDPYPFTNVEYKAYNGEKLSTPLTYNDFKPAYSYTVDASETIKDVVPSGAGVGKLGYQTAPVGVDNGGIAVAPGQGGGEELDPDADVPGIDDPDSDIIGEGWFVKYVGTNSSGSYTYSGSEISITGTGKFESKDQGFTFVYQEVSGDFVITAKLNSYTTGSDSNQSRAGLLFASDLSATTGNDLIYAFSGKGGDGKYHSSYRLASGEAAVRTDLASVTGSGDVYVKLERKGNTFEASYSLDGGKNYSSPKPNPSLTFAKELPQTLYVGLAVNSANAKTTATAVFSNVKIEEK</sequence>
<dbReference type="InterPro" id="IPR002022">
    <property type="entry name" value="Pec_lyase"/>
</dbReference>
<evidence type="ECO:0000256" key="3">
    <source>
        <dbReference type="ARBA" id="ARBA00005220"/>
    </source>
</evidence>
<dbReference type="Pfam" id="PF00544">
    <property type="entry name" value="Pectate_lyase_4"/>
    <property type="match status" value="1"/>
</dbReference>
<dbReference type="PANTHER" id="PTHR31683">
    <property type="entry name" value="PECTATE LYASE 18-RELATED"/>
    <property type="match status" value="1"/>
</dbReference>
<dbReference type="PANTHER" id="PTHR31683:SF18">
    <property type="entry name" value="PECTATE LYASE 21-RELATED"/>
    <property type="match status" value="1"/>
</dbReference>
<proteinExistence type="predicted"/>
<dbReference type="InterPro" id="IPR018082">
    <property type="entry name" value="AmbAllergen"/>
</dbReference>
<protein>
    <recommendedName>
        <fullName evidence="4">pectate lyase</fullName>
        <ecNumber evidence="4">4.2.2.2</ecNumber>
    </recommendedName>
</protein>
<dbReference type="UniPathway" id="UPA00545">
    <property type="reaction ID" value="UER00824"/>
</dbReference>
<dbReference type="InterPro" id="IPR013320">
    <property type="entry name" value="ConA-like_dom_sf"/>
</dbReference>
<dbReference type="PRINTS" id="PR00807">
    <property type="entry name" value="AMBALLERGEN"/>
</dbReference>
<dbReference type="GO" id="GO:0045490">
    <property type="term" value="P:pectin catabolic process"/>
    <property type="evidence" value="ECO:0007669"/>
    <property type="project" value="UniProtKB-UniPathway"/>
</dbReference>
<dbReference type="InterPro" id="IPR011050">
    <property type="entry name" value="Pectin_lyase_fold/virulence"/>
</dbReference>
<dbReference type="Gene3D" id="2.60.120.200">
    <property type="match status" value="1"/>
</dbReference>
<keyword evidence="7" id="KW-0106">Calcium</keyword>
<evidence type="ECO:0000256" key="4">
    <source>
        <dbReference type="ARBA" id="ARBA00012272"/>
    </source>
</evidence>
<comment type="caution">
    <text evidence="11">The sequence shown here is derived from an EMBL/GenBank/DDBJ whole genome shotgun (WGS) entry which is preliminary data.</text>
</comment>
<dbReference type="SMART" id="SM00656">
    <property type="entry name" value="Amb_all"/>
    <property type="match status" value="1"/>
</dbReference>
<evidence type="ECO:0000259" key="9">
    <source>
        <dbReference type="SMART" id="SM00656"/>
    </source>
</evidence>
<evidence type="ECO:0000256" key="8">
    <source>
        <dbReference type="ARBA" id="ARBA00023239"/>
    </source>
</evidence>
<dbReference type="EMBL" id="SNRY01000338">
    <property type="protein sequence ID" value="KAA6342236.1"/>
    <property type="molecule type" value="Genomic_DNA"/>
</dbReference>
<dbReference type="SUPFAM" id="SSF51126">
    <property type="entry name" value="Pectin lyase-like"/>
    <property type="match status" value="1"/>
</dbReference>
<dbReference type="Gene3D" id="2.160.20.10">
    <property type="entry name" value="Single-stranded right-handed beta-helix, Pectin lyase-like"/>
    <property type="match status" value="1"/>
</dbReference>
<dbReference type="GO" id="GO:0030570">
    <property type="term" value="F:pectate lyase activity"/>
    <property type="evidence" value="ECO:0007669"/>
    <property type="project" value="UniProtKB-EC"/>
</dbReference>
<evidence type="ECO:0000256" key="6">
    <source>
        <dbReference type="ARBA" id="ARBA00022729"/>
    </source>
</evidence>